<feature type="compositionally biased region" description="Basic and acidic residues" evidence="1">
    <location>
        <begin position="99"/>
        <end position="110"/>
    </location>
</feature>
<dbReference type="RefSeq" id="WP_109326013.1">
    <property type="nucleotide sequence ID" value="NZ_CP029353.1"/>
</dbReference>
<dbReference type="KEGG" id="azz:DEW08_07935"/>
<evidence type="ECO:0000313" key="3">
    <source>
        <dbReference type="Proteomes" id="UP000245629"/>
    </source>
</evidence>
<reference evidence="3" key="1">
    <citation type="submission" date="2018-05" db="EMBL/GenBank/DDBJ databases">
        <title>Azospirillum thermophila sp. nov., a novel isolated from hot spring.</title>
        <authorList>
            <person name="Zhao Z."/>
        </authorList>
    </citation>
    <scope>NUCLEOTIDE SEQUENCE [LARGE SCALE GENOMIC DNA]</scope>
    <source>
        <strain evidence="3">CFH 70021</strain>
    </source>
</reference>
<dbReference type="AlphaFoldDB" id="A0A2S2CNY2"/>
<keyword evidence="3" id="KW-1185">Reference proteome</keyword>
<protein>
    <submittedName>
        <fullName evidence="2">Uncharacterized protein</fullName>
    </submittedName>
</protein>
<proteinExistence type="predicted"/>
<evidence type="ECO:0000256" key="1">
    <source>
        <dbReference type="SAM" id="MobiDB-lite"/>
    </source>
</evidence>
<evidence type="ECO:0000313" key="2">
    <source>
        <dbReference type="EMBL" id="AWK86192.1"/>
    </source>
</evidence>
<accession>A0A2S2CNY2</accession>
<sequence>MGTAEQIYSHPGTKAAMDVAPPVAQHAVDYAGRPVEGMAAAGARTATGIAGTATRIGSVATGIGTGLLNPDVAIGVRELRNAAREKSPNRGAGMPMSNTRRDRLEQAMQE</sequence>
<gene>
    <name evidence="2" type="ORF">DEW08_07935</name>
</gene>
<dbReference type="EMBL" id="CP029353">
    <property type="protein sequence ID" value="AWK86192.1"/>
    <property type="molecule type" value="Genomic_DNA"/>
</dbReference>
<name>A0A2S2CNY2_9PROT</name>
<organism evidence="2 3">
    <name type="scientific">Azospirillum thermophilum</name>
    <dbReference type="NCBI Taxonomy" id="2202148"/>
    <lineage>
        <taxon>Bacteria</taxon>
        <taxon>Pseudomonadati</taxon>
        <taxon>Pseudomonadota</taxon>
        <taxon>Alphaproteobacteria</taxon>
        <taxon>Rhodospirillales</taxon>
        <taxon>Azospirillaceae</taxon>
        <taxon>Azospirillum</taxon>
    </lineage>
</organism>
<dbReference type="Proteomes" id="UP000245629">
    <property type="component" value="Chromosome 2"/>
</dbReference>
<feature type="region of interest" description="Disordered" evidence="1">
    <location>
        <begin position="81"/>
        <end position="110"/>
    </location>
</feature>